<dbReference type="InterPro" id="IPR053317">
    <property type="entry name" value="Tubulin_polyglutamylase"/>
</dbReference>
<name>A0ABD3WJU1_SINWO</name>
<evidence type="ECO:0000256" key="1">
    <source>
        <dbReference type="SAM" id="Phobius"/>
    </source>
</evidence>
<dbReference type="InterPro" id="IPR004344">
    <property type="entry name" value="TTL/TTLL_fam"/>
</dbReference>
<comment type="caution">
    <text evidence="2">The sequence shown here is derived from an EMBL/GenBank/DDBJ whole genome shotgun (WGS) entry which is preliminary data.</text>
</comment>
<evidence type="ECO:0000313" key="2">
    <source>
        <dbReference type="EMBL" id="KAL3874224.1"/>
    </source>
</evidence>
<sequence>MLLDFYELNDSLWNPRRRYSTHWRYPEKMTLAVAMILFLGIILMILNVYQLQQMKAEHSKHIQTAVVVEGGTGQQAKRAPTVWIHGENLGSGYLRHVFEVFSRLGYVHGDSQTTWDVLWSHDYPFTSMAKHLSNLKSHQKVNHFPGSGYITNKVSLATSQSQSIPMAFRIPKDKDKFLKHIKDNPGKMWVQKNNNHRGIKILTVKELDLESEGSFLQEYVSKPLLIDGRKFDIGIYTILTSVDPLRIYIVKGDILVRFCSQDYHPFDAQIVDKYVVGDDYTPMWKYFEHFDLITGKNATKAWSQIYDTIQTIYLEKERLLLSAADKYKTTRNFFEMVRFDFVLDEDINVFLMETHSVAVKWDYSNDPFHLDKYTEKNRMIFIWFIGKCREDIAWCS</sequence>
<dbReference type="Proteomes" id="UP001634394">
    <property type="component" value="Unassembled WGS sequence"/>
</dbReference>
<dbReference type="AlphaFoldDB" id="A0ABD3WJU1"/>
<keyword evidence="3" id="KW-1185">Reference proteome</keyword>
<keyword evidence="1" id="KW-1133">Transmembrane helix</keyword>
<dbReference type="SUPFAM" id="SSF56059">
    <property type="entry name" value="Glutathione synthetase ATP-binding domain-like"/>
    <property type="match status" value="1"/>
</dbReference>
<dbReference type="PANTHER" id="PTHR47113">
    <property type="entry name" value="LD09343P"/>
    <property type="match status" value="1"/>
</dbReference>
<dbReference type="EMBL" id="JBJQND010000006">
    <property type="protein sequence ID" value="KAL3874224.1"/>
    <property type="molecule type" value="Genomic_DNA"/>
</dbReference>
<organism evidence="2 3">
    <name type="scientific">Sinanodonta woodiana</name>
    <name type="common">Chinese pond mussel</name>
    <name type="synonym">Anodonta woodiana</name>
    <dbReference type="NCBI Taxonomy" id="1069815"/>
    <lineage>
        <taxon>Eukaryota</taxon>
        <taxon>Metazoa</taxon>
        <taxon>Spiralia</taxon>
        <taxon>Lophotrochozoa</taxon>
        <taxon>Mollusca</taxon>
        <taxon>Bivalvia</taxon>
        <taxon>Autobranchia</taxon>
        <taxon>Heteroconchia</taxon>
        <taxon>Palaeoheterodonta</taxon>
        <taxon>Unionida</taxon>
        <taxon>Unionoidea</taxon>
        <taxon>Unionidae</taxon>
        <taxon>Unioninae</taxon>
        <taxon>Sinanodonta</taxon>
    </lineage>
</organism>
<dbReference type="Pfam" id="PF03133">
    <property type="entry name" value="TTL"/>
    <property type="match status" value="1"/>
</dbReference>
<proteinExistence type="predicted"/>
<feature type="transmembrane region" description="Helical" evidence="1">
    <location>
        <begin position="29"/>
        <end position="49"/>
    </location>
</feature>
<keyword evidence="1" id="KW-0472">Membrane</keyword>
<evidence type="ECO:0000313" key="3">
    <source>
        <dbReference type="Proteomes" id="UP001634394"/>
    </source>
</evidence>
<dbReference type="PROSITE" id="PS51221">
    <property type="entry name" value="TTL"/>
    <property type="match status" value="1"/>
</dbReference>
<keyword evidence="1" id="KW-0812">Transmembrane</keyword>
<dbReference type="Gene3D" id="3.30.470.20">
    <property type="entry name" value="ATP-grasp fold, B domain"/>
    <property type="match status" value="1"/>
</dbReference>
<accession>A0ABD3WJU1</accession>
<protein>
    <submittedName>
        <fullName evidence="2">Uncharacterized protein</fullName>
    </submittedName>
</protein>
<reference evidence="2 3" key="1">
    <citation type="submission" date="2024-11" db="EMBL/GenBank/DDBJ databases">
        <title>Chromosome-level genome assembly of the freshwater bivalve Anodonta woodiana.</title>
        <authorList>
            <person name="Chen X."/>
        </authorList>
    </citation>
    <scope>NUCLEOTIDE SEQUENCE [LARGE SCALE GENOMIC DNA]</scope>
    <source>
        <strain evidence="2">MN2024</strain>
        <tissue evidence="2">Gills</tissue>
    </source>
</reference>
<gene>
    <name evidence="2" type="ORF">ACJMK2_037269</name>
</gene>
<dbReference type="PANTHER" id="PTHR47113:SF1">
    <property type="entry name" value="LD09343P"/>
    <property type="match status" value="1"/>
</dbReference>